<feature type="chain" id="PRO_5037965571" description="Calx-beta domain-containing protein" evidence="5">
    <location>
        <begin position="23"/>
        <end position="1265"/>
    </location>
</feature>
<dbReference type="Pfam" id="PF26628">
    <property type="entry name" value="DUF8202"/>
    <property type="match status" value="1"/>
</dbReference>
<evidence type="ECO:0000256" key="5">
    <source>
        <dbReference type="SAM" id="SignalP"/>
    </source>
</evidence>
<dbReference type="Proteomes" id="UP000675047">
    <property type="component" value="Unassembled WGS sequence"/>
</dbReference>
<reference evidence="7 8" key="1">
    <citation type="submission" date="2021-03" db="EMBL/GenBank/DDBJ databases">
        <title>Flavobacterium Flabelliformis Sp. Nov. And Flavobacterium Geliluteum Sp. Nov., Two Novel Multidrug Resistant Psychrophilic Species Isolated From Antarctica.</title>
        <authorList>
            <person name="Kralova S."/>
            <person name="Busse H.J."/>
            <person name="Bezdicek M."/>
            <person name="Nykrynova M."/>
            <person name="Kroupova E."/>
            <person name="Krsek D."/>
            <person name="Sedlacek I."/>
        </authorList>
    </citation>
    <scope>NUCLEOTIDE SEQUENCE [LARGE SCALE GENOMIC DNA]</scope>
    <source>
        <strain evidence="7 8">P7388</strain>
    </source>
</reference>
<evidence type="ECO:0000313" key="7">
    <source>
        <dbReference type="EMBL" id="MBP4136915.1"/>
    </source>
</evidence>
<dbReference type="PANTHER" id="PTHR11878:SF65">
    <property type="entry name" value="NA_CA-EXCHANGE PROTEIN, ISOFORM G"/>
    <property type="match status" value="1"/>
</dbReference>
<keyword evidence="8" id="KW-1185">Reference proteome</keyword>
<comment type="caution">
    <text evidence="7">The sequence shown here is derived from an EMBL/GenBank/DDBJ whole genome shotgun (WGS) entry which is preliminary data.</text>
</comment>
<keyword evidence="3" id="KW-0106">Calcium</keyword>
<keyword evidence="2" id="KW-0677">Repeat</keyword>
<name>A0A941AW08_9FLAO</name>
<keyword evidence="4" id="KW-0813">Transport</keyword>
<accession>A0A941AW08</accession>
<feature type="domain" description="Calx-beta" evidence="6">
    <location>
        <begin position="434"/>
        <end position="530"/>
    </location>
</feature>
<dbReference type="GO" id="GO:0030001">
    <property type="term" value="P:metal ion transport"/>
    <property type="evidence" value="ECO:0007669"/>
    <property type="project" value="TreeGrafter"/>
</dbReference>
<gene>
    <name evidence="7" type="ORF">J3495_02350</name>
</gene>
<dbReference type="InterPro" id="IPR003644">
    <property type="entry name" value="Calx_beta"/>
</dbReference>
<feature type="signal peptide" evidence="5">
    <location>
        <begin position="1"/>
        <end position="22"/>
    </location>
</feature>
<evidence type="ECO:0000256" key="2">
    <source>
        <dbReference type="ARBA" id="ARBA00022737"/>
    </source>
</evidence>
<keyword evidence="1 5" id="KW-0732">Signal</keyword>
<dbReference type="RefSeq" id="WP_210664954.1">
    <property type="nucleotide sequence ID" value="NZ_JAGFBV010000002.1"/>
</dbReference>
<dbReference type="InterPro" id="IPR051171">
    <property type="entry name" value="CaCA"/>
</dbReference>
<feature type="domain" description="Calx-beta" evidence="6">
    <location>
        <begin position="1137"/>
        <end position="1236"/>
    </location>
</feature>
<organism evidence="7 8">
    <name type="scientific">Flavobacterium geliluteum</name>
    <dbReference type="NCBI Taxonomy" id="2816120"/>
    <lineage>
        <taxon>Bacteria</taxon>
        <taxon>Pseudomonadati</taxon>
        <taxon>Bacteroidota</taxon>
        <taxon>Flavobacteriia</taxon>
        <taxon>Flavobacteriales</taxon>
        <taxon>Flavobacteriaceae</taxon>
        <taxon>Flavobacterium</taxon>
    </lineage>
</organism>
<keyword evidence="4" id="KW-0406">Ion transport</keyword>
<dbReference type="EMBL" id="JAGFBV010000002">
    <property type="protein sequence ID" value="MBP4136915.1"/>
    <property type="molecule type" value="Genomic_DNA"/>
</dbReference>
<feature type="domain" description="Calx-beta" evidence="6">
    <location>
        <begin position="1022"/>
        <end position="1119"/>
    </location>
</feature>
<dbReference type="InterPro" id="IPR058515">
    <property type="entry name" value="DUF8202"/>
</dbReference>
<dbReference type="AlphaFoldDB" id="A0A941AW08"/>
<sequence>MKLKLRIIIFLLQCSMAGFSQTAPGGVSANLRIWLKPEVGITTSGTNVSNWADQSGIATPNNFDQTNATAQPTLTAAAAVYNFHPAINFVTNKFLRSRVVTNAPFTADNLNGTLHVVLNKTSVAGAQDTFGFGGSTTLAAPGTANTPVMGATGGNPYWYDGDWPNAPSIPMTAGKTHIQGFSWRYNVTGSGILSLDGKNASTTPNPDFIQTAQGAILGSQPEEFNGLMQEVIAYERELTLAEKQRVNSYLGIKYGVSLDQTVAQNYLDSGSGIIWNATANAAYGKNIAGIGRDDLSSLNQKESQSVNTGFQVTIGLTTIEPTNAGNTAAFGSDKNFMVWGDDGAAATFSTPTTNGHGVDTRYTRIWKIQETGNVGIVKFAVPSTIGASGKVYLVRSTNPTFDAGDEYIPLTTYTVGSIAYLACDINFNTGDFFTLATNTNPATIALSITPATATVAEGSTQIIKVGFPTGITLVTNTIADYTITGTGINGTDCTTLSGSVTIPAGQNSVDINVAALSDNVLETNETITLTGTTVTSIEGSEWTTVAANKTTTVTITDANPASDKFLSFVPTTISTPEGTATSVVVSLPSGITAVNDITFNYAVSGTASSGSDFTALSGTGTIVAGQNSVSIAVTPLTDSIIEPNETIILTGGAITGSPLTGFTWSSSANTSTITITDVTSAASKILNITPTAVSVAEGSPTTLTVSLPTGITVASPLVVSYTVSGTATSVTDYTALTGSVTIPAGSGSATITVAALTDSLIEANETVIVTGGTTAGYTWGSSDVATVTITDVSNAASKVLSITPATVSIVEGGSTTLTISLPTGVIVASPLTVSYTISGTATSATDYNALSGTVIIPAGSGSTTITVASLSDISIEPDETVILTGGTTSGFTWNASASNSTVTITDVTSPANKTLSFSPTTVSTAEGTTTVLTVSLPTGITSTSPITADYTVTGTATSGTDYTALTGSVTIPAGQNSITINMSALTDGAIESNETVILTGGTITATPLTGFTWNVSANTATVTITDVSDPASKVLSITPSTVDVAEGSNTILTISLPTGVTTANALAVNYTVSGTAISGTDYTALTGSVTIPAGQGSATITLAASADSLIESSETVIITGATTAGFTWNPSANIATITITDVTNAANKVLSITPATVSTAEGTATVLTVSLPTGITTATSIVVNYIVSGTATSATDYTALSGSVTIPVGQGSATINVSALTDGIIESDETVVVTGGTTSGFTWSPSASSSTVTITDVTSAANKKY</sequence>
<dbReference type="GO" id="GO:0007154">
    <property type="term" value="P:cell communication"/>
    <property type="evidence" value="ECO:0007669"/>
    <property type="project" value="InterPro"/>
</dbReference>
<dbReference type="InterPro" id="IPR038081">
    <property type="entry name" value="CalX-like_sf"/>
</dbReference>
<dbReference type="GO" id="GO:0016020">
    <property type="term" value="C:membrane"/>
    <property type="evidence" value="ECO:0007669"/>
    <property type="project" value="InterPro"/>
</dbReference>
<dbReference type="SUPFAM" id="SSF141072">
    <property type="entry name" value="CalX-like"/>
    <property type="match status" value="7"/>
</dbReference>
<feature type="domain" description="Calx-beta" evidence="6">
    <location>
        <begin position="902"/>
        <end position="999"/>
    </location>
</feature>
<dbReference type="SMART" id="SM00237">
    <property type="entry name" value="Calx_beta"/>
    <property type="match status" value="7"/>
</dbReference>
<evidence type="ECO:0000256" key="3">
    <source>
        <dbReference type="ARBA" id="ARBA00022837"/>
    </source>
</evidence>
<dbReference type="Pfam" id="PF03160">
    <property type="entry name" value="Calx-beta"/>
    <property type="match status" value="7"/>
</dbReference>
<dbReference type="Gene3D" id="2.60.40.2030">
    <property type="match status" value="7"/>
</dbReference>
<proteinExistence type="predicted"/>
<feature type="domain" description="Calx-beta" evidence="6">
    <location>
        <begin position="787"/>
        <end position="884"/>
    </location>
</feature>
<feature type="domain" description="Calx-beta" evidence="6">
    <location>
        <begin position="673"/>
        <end position="772"/>
    </location>
</feature>
<evidence type="ECO:0000313" key="8">
    <source>
        <dbReference type="Proteomes" id="UP000675047"/>
    </source>
</evidence>
<evidence type="ECO:0000256" key="1">
    <source>
        <dbReference type="ARBA" id="ARBA00022729"/>
    </source>
</evidence>
<dbReference type="PANTHER" id="PTHR11878">
    <property type="entry name" value="SODIUM/CALCIUM EXCHANGER"/>
    <property type="match status" value="1"/>
</dbReference>
<protein>
    <recommendedName>
        <fullName evidence="6">Calx-beta domain-containing protein</fullName>
    </recommendedName>
</protein>
<feature type="domain" description="Calx-beta" evidence="6">
    <location>
        <begin position="551"/>
        <end position="652"/>
    </location>
</feature>
<evidence type="ECO:0000256" key="4">
    <source>
        <dbReference type="ARBA" id="ARBA00023065"/>
    </source>
</evidence>
<evidence type="ECO:0000259" key="6">
    <source>
        <dbReference type="SMART" id="SM00237"/>
    </source>
</evidence>